<proteinExistence type="predicted"/>
<dbReference type="PANTHER" id="PTHR47843">
    <property type="entry name" value="BTB DOMAIN-CONTAINING PROTEIN-RELATED"/>
    <property type="match status" value="1"/>
</dbReference>
<evidence type="ECO:0000259" key="1">
    <source>
        <dbReference type="PROSITE" id="PS50097"/>
    </source>
</evidence>
<dbReference type="OrthoDB" id="6359816at2759"/>
<organism evidence="2 3">
    <name type="scientific">Polytolypa hystricis (strain UAMH7299)</name>
    <dbReference type="NCBI Taxonomy" id="1447883"/>
    <lineage>
        <taxon>Eukaryota</taxon>
        <taxon>Fungi</taxon>
        <taxon>Dikarya</taxon>
        <taxon>Ascomycota</taxon>
        <taxon>Pezizomycotina</taxon>
        <taxon>Eurotiomycetes</taxon>
        <taxon>Eurotiomycetidae</taxon>
        <taxon>Onygenales</taxon>
        <taxon>Onygenales incertae sedis</taxon>
        <taxon>Polytolypa</taxon>
    </lineage>
</organism>
<dbReference type="PANTHER" id="PTHR47843:SF5">
    <property type="entry name" value="BTB_POZ DOMAIN PROTEIN"/>
    <property type="match status" value="1"/>
</dbReference>
<keyword evidence="3" id="KW-1185">Reference proteome</keyword>
<protein>
    <recommendedName>
        <fullName evidence="1">BTB domain-containing protein</fullName>
    </recommendedName>
</protein>
<dbReference type="EMBL" id="PDNA01000225">
    <property type="protein sequence ID" value="PGH02258.1"/>
    <property type="molecule type" value="Genomic_DNA"/>
</dbReference>
<reference evidence="2 3" key="1">
    <citation type="submission" date="2017-10" db="EMBL/GenBank/DDBJ databases">
        <title>Comparative genomics in systemic dimorphic fungi from Ajellomycetaceae.</title>
        <authorList>
            <person name="Munoz J.F."/>
            <person name="Mcewen J.G."/>
            <person name="Clay O.K."/>
            <person name="Cuomo C.A."/>
        </authorList>
    </citation>
    <scope>NUCLEOTIDE SEQUENCE [LARGE SCALE GENOMIC DNA]</scope>
    <source>
        <strain evidence="2 3">UAMH7299</strain>
    </source>
</reference>
<dbReference type="AlphaFoldDB" id="A0A2B7X0Q9"/>
<evidence type="ECO:0000313" key="3">
    <source>
        <dbReference type="Proteomes" id="UP000224634"/>
    </source>
</evidence>
<feature type="domain" description="BTB" evidence="1">
    <location>
        <begin position="1"/>
        <end position="62"/>
    </location>
</feature>
<dbReference type="InterPro" id="IPR000210">
    <property type="entry name" value="BTB/POZ_dom"/>
</dbReference>
<comment type="caution">
    <text evidence="2">The sequence shown here is derived from an EMBL/GenBank/DDBJ whole genome shotgun (WGS) entry which is preliminary data.</text>
</comment>
<name>A0A2B7X0Q9_POLH7</name>
<dbReference type="PROSITE" id="PS50097">
    <property type="entry name" value="BTB"/>
    <property type="match status" value="1"/>
</dbReference>
<gene>
    <name evidence="2" type="ORF">AJ80_08883</name>
</gene>
<dbReference type="Pfam" id="PF00651">
    <property type="entry name" value="BTB"/>
    <property type="match status" value="1"/>
</dbReference>
<accession>A0A2B7X0Q9</accession>
<evidence type="ECO:0000313" key="2">
    <source>
        <dbReference type="EMBL" id="PGH02258.1"/>
    </source>
</evidence>
<dbReference type="InterPro" id="IPR011333">
    <property type="entry name" value="SKP1/BTB/POZ_sf"/>
</dbReference>
<sequence length="212" mass="23952">MSGRKIHAHKVILSTKSTFFFSSAFTGMWKEGRNGEICLEDGPEIIEAMLRFIYDSDYTIEDGVDTYATPMVFHAKVYSIADKYDVPTLRAHARDKFEQAINTPDFQPAIAEVFSGTPGTNRSLRDVALRTSCSKLKELKELDYFTATIGETSAFAFELIQWLATNYDLSVKTYKCPLYYKVWKAVLNADVEYRCLGCGKAKGKWTPMRATG</sequence>
<dbReference type="Proteomes" id="UP000224634">
    <property type="component" value="Unassembled WGS sequence"/>
</dbReference>
<dbReference type="SMART" id="SM00225">
    <property type="entry name" value="BTB"/>
    <property type="match status" value="1"/>
</dbReference>
<dbReference type="SUPFAM" id="SSF54695">
    <property type="entry name" value="POZ domain"/>
    <property type="match status" value="1"/>
</dbReference>
<dbReference type="STRING" id="1447883.A0A2B7X0Q9"/>
<dbReference type="Gene3D" id="3.30.710.10">
    <property type="entry name" value="Potassium Channel Kv1.1, Chain A"/>
    <property type="match status" value="1"/>
</dbReference>